<proteinExistence type="predicted"/>
<comment type="caution">
    <text evidence="2">The sequence shown here is derived from an EMBL/GenBank/DDBJ whole genome shotgun (WGS) entry which is preliminary data.</text>
</comment>
<evidence type="ECO:0000313" key="3">
    <source>
        <dbReference type="Proteomes" id="UP000315353"/>
    </source>
</evidence>
<keyword evidence="2" id="KW-0378">Hydrolase</keyword>
<feature type="domain" description="Beta-lactamase class A catalytic" evidence="1">
    <location>
        <begin position="32"/>
        <end position="261"/>
    </location>
</feature>
<dbReference type="GO" id="GO:0030655">
    <property type="term" value="P:beta-lactam antibiotic catabolic process"/>
    <property type="evidence" value="ECO:0007669"/>
    <property type="project" value="InterPro"/>
</dbReference>
<dbReference type="RefSeq" id="WP_075729420.1">
    <property type="nucleotide sequence ID" value="NZ_BJNB01000022.1"/>
</dbReference>
<dbReference type="EMBL" id="BJNB01000022">
    <property type="protein sequence ID" value="GEB98030.1"/>
    <property type="molecule type" value="Genomic_DNA"/>
</dbReference>
<dbReference type="Pfam" id="PF13354">
    <property type="entry name" value="Beta-lactamase2"/>
    <property type="match status" value="1"/>
</dbReference>
<evidence type="ECO:0000313" key="2">
    <source>
        <dbReference type="EMBL" id="GEB98030.1"/>
    </source>
</evidence>
<dbReference type="PANTHER" id="PTHR35333:SF3">
    <property type="entry name" value="BETA-LACTAMASE-TYPE TRANSPEPTIDASE FOLD CONTAINING PROTEIN"/>
    <property type="match status" value="1"/>
</dbReference>
<dbReference type="GeneID" id="82879870"/>
<evidence type="ECO:0000259" key="1">
    <source>
        <dbReference type="Pfam" id="PF13354"/>
    </source>
</evidence>
<accession>A0AB73B7U1</accession>
<dbReference type="InterPro" id="IPR000871">
    <property type="entry name" value="Beta-lactam_class-A"/>
</dbReference>
<dbReference type="InterPro" id="IPR045155">
    <property type="entry name" value="Beta-lactam_cat"/>
</dbReference>
<protein>
    <submittedName>
        <fullName evidence="2">Serine hydrolase</fullName>
    </submittedName>
</protein>
<dbReference type="SUPFAM" id="SSF56601">
    <property type="entry name" value="beta-lactamase/transpeptidase-like"/>
    <property type="match status" value="1"/>
</dbReference>
<gene>
    <name evidence="2" type="primary">ampC</name>
    <name evidence="2" type="ORF">CFL01nite_15250</name>
</gene>
<sequence length="292" mass="30838">MGLQEDIGSILTTAGCDGWAAARLLGSQGPCLGRGQDEHIAIASMYKLHVLGAFCLAVDAGAIDPRLRLEVTARAGAPGMIGLGMFDDPVSISIRDLARLMIMVSDSAAAHTLLRIIPQSFLDRVLSSARLHNTTIIVPDIAAAHLPDLPQDSSAASETIRLLAQAPNAPTDYCAYRATSTTKELCRMLDWFFTTDELSTPSRAFAAKVLGQQVFTHRIPSGFPAADVSFAGKTGTIGPIRGETSLISIPGEVPIVVSVVTRSARIGANLPAADVAIGRIARLLVDEIRLAM</sequence>
<organism evidence="2 3">
    <name type="scientific">Corynebacterium flavescens</name>
    <dbReference type="NCBI Taxonomy" id="28028"/>
    <lineage>
        <taxon>Bacteria</taxon>
        <taxon>Bacillati</taxon>
        <taxon>Actinomycetota</taxon>
        <taxon>Actinomycetes</taxon>
        <taxon>Mycobacteriales</taxon>
        <taxon>Corynebacteriaceae</taxon>
        <taxon>Corynebacterium</taxon>
    </lineage>
</organism>
<dbReference type="GO" id="GO:0008800">
    <property type="term" value="F:beta-lactamase activity"/>
    <property type="evidence" value="ECO:0007669"/>
    <property type="project" value="InterPro"/>
</dbReference>
<dbReference type="Proteomes" id="UP000315353">
    <property type="component" value="Unassembled WGS sequence"/>
</dbReference>
<name>A0AB73B7U1_CORFL</name>
<dbReference type="GO" id="GO:0046677">
    <property type="term" value="P:response to antibiotic"/>
    <property type="evidence" value="ECO:0007669"/>
    <property type="project" value="InterPro"/>
</dbReference>
<dbReference type="Gene3D" id="3.40.710.10">
    <property type="entry name" value="DD-peptidase/beta-lactamase superfamily"/>
    <property type="match status" value="1"/>
</dbReference>
<dbReference type="InterPro" id="IPR012338">
    <property type="entry name" value="Beta-lactam/transpept-like"/>
</dbReference>
<dbReference type="AlphaFoldDB" id="A0AB73B7U1"/>
<dbReference type="PANTHER" id="PTHR35333">
    <property type="entry name" value="BETA-LACTAMASE"/>
    <property type="match status" value="1"/>
</dbReference>
<reference evidence="2 3" key="1">
    <citation type="submission" date="2019-06" db="EMBL/GenBank/DDBJ databases">
        <title>Whole genome shotgun sequence of Corynebacterium flavescens NBRC 14136.</title>
        <authorList>
            <person name="Hosoyama A."/>
            <person name="Uohara A."/>
            <person name="Ohji S."/>
            <person name="Ichikawa N."/>
        </authorList>
    </citation>
    <scope>NUCLEOTIDE SEQUENCE [LARGE SCALE GENOMIC DNA]</scope>
    <source>
        <strain evidence="2 3">NBRC 14136</strain>
    </source>
</reference>